<feature type="region of interest" description="Disordered" evidence="1">
    <location>
        <begin position="332"/>
        <end position="370"/>
    </location>
</feature>
<name>A0A8H6WN53_MYCCL</name>
<dbReference type="Proteomes" id="UP000613580">
    <property type="component" value="Unassembled WGS sequence"/>
</dbReference>
<proteinExistence type="predicted"/>
<dbReference type="AlphaFoldDB" id="A0A8H6WN53"/>
<feature type="compositionally biased region" description="Low complexity" evidence="1">
    <location>
        <begin position="223"/>
        <end position="249"/>
    </location>
</feature>
<gene>
    <name evidence="2" type="ORF">HMN09_00174900</name>
</gene>
<keyword evidence="3" id="KW-1185">Reference proteome</keyword>
<feature type="region of interest" description="Disordered" evidence="1">
    <location>
        <begin position="213"/>
        <end position="257"/>
    </location>
</feature>
<feature type="compositionally biased region" description="Low complexity" evidence="1">
    <location>
        <begin position="29"/>
        <end position="42"/>
    </location>
</feature>
<reference evidence="2" key="1">
    <citation type="submission" date="2020-05" db="EMBL/GenBank/DDBJ databases">
        <title>Mycena genomes resolve the evolution of fungal bioluminescence.</title>
        <authorList>
            <person name="Tsai I.J."/>
        </authorList>
    </citation>
    <scope>NUCLEOTIDE SEQUENCE</scope>
    <source>
        <strain evidence="2">110903Hualien_Pintung</strain>
    </source>
</reference>
<feature type="compositionally biased region" description="Low complexity" evidence="1">
    <location>
        <begin position="109"/>
        <end position="129"/>
    </location>
</feature>
<feature type="region of interest" description="Disordered" evidence="1">
    <location>
        <begin position="450"/>
        <end position="476"/>
    </location>
</feature>
<feature type="compositionally biased region" description="Acidic residues" evidence="1">
    <location>
        <begin position="340"/>
        <end position="356"/>
    </location>
</feature>
<protein>
    <submittedName>
        <fullName evidence="2">Uncharacterized protein</fullName>
    </submittedName>
</protein>
<evidence type="ECO:0000256" key="1">
    <source>
        <dbReference type="SAM" id="MobiDB-lite"/>
    </source>
</evidence>
<evidence type="ECO:0000313" key="3">
    <source>
        <dbReference type="Proteomes" id="UP000613580"/>
    </source>
</evidence>
<organism evidence="2 3">
    <name type="scientific">Mycena chlorophos</name>
    <name type="common">Agaric fungus</name>
    <name type="synonym">Agaricus chlorophos</name>
    <dbReference type="NCBI Taxonomy" id="658473"/>
    <lineage>
        <taxon>Eukaryota</taxon>
        <taxon>Fungi</taxon>
        <taxon>Dikarya</taxon>
        <taxon>Basidiomycota</taxon>
        <taxon>Agaricomycotina</taxon>
        <taxon>Agaricomycetes</taxon>
        <taxon>Agaricomycetidae</taxon>
        <taxon>Agaricales</taxon>
        <taxon>Marasmiineae</taxon>
        <taxon>Mycenaceae</taxon>
        <taxon>Mycena</taxon>
    </lineage>
</organism>
<comment type="caution">
    <text evidence="2">The sequence shown here is derived from an EMBL/GenBank/DDBJ whole genome shotgun (WGS) entry which is preliminary data.</text>
</comment>
<accession>A0A8H6WN53</accession>
<feature type="region of interest" description="Disordered" evidence="1">
    <location>
        <begin position="156"/>
        <end position="196"/>
    </location>
</feature>
<dbReference type="EMBL" id="JACAZE010000002">
    <property type="protein sequence ID" value="KAF7320883.1"/>
    <property type="molecule type" value="Genomic_DNA"/>
</dbReference>
<feature type="compositionally biased region" description="Polar residues" evidence="1">
    <location>
        <begin position="62"/>
        <end position="71"/>
    </location>
</feature>
<sequence length="512" mass="55827">MLAQSNHKPANPNPRFKRPEALNLPPTPSSVRSRSPSPGPSVYLRPSMDQPRAASPAASMYSVASSSTRSLQVPRAFSPRPLPSPPTLANLDTQWAGRSSSSLDRRSVDNSSDVTSSSPPDTPVDVVPDTELRRRQLSKAARVLGEHLPADILLKTKQKTKSKPNALLRVFPEPPPRRSTDSPVPGSRAATVRQPVKIARRASLSLATFASKLRGGGAHSHSRGSSQESQNSPSLSNSQGSLSSANSSPSPSPTAHAFAAHNQNRNTLNSPIQFAFPHRSQTDPLSGSWPRIQRPEIIIINPNPLPSPVPTLEFDSPVDTSLGFDPDQVIDIRASPEGGDFSDDDETYENYDDEPETPVVEFPTPRNSRRLHNYSSSEVLRPTPRIVPMPSHGHSPSEIVSPRSATPFGRPSTPFGGADPYTHVRPETPGADHAYSRPQTPFIDYVRPNTPYDDLDRPPARPTTPFTDLGHAETNAGDFLSPVVSRRRDQGWSGEWNQRDMAQVINKLRALR</sequence>
<feature type="region of interest" description="Disordered" evidence="1">
    <location>
        <begin position="1"/>
        <end position="130"/>
    </location>
</feature>
<evidence type="ECO:0000313" key="2">
    <source>
        <dbReference type="EMBL" id="KAF7320883.1"/>
    </source>
</evidence>
<dbReference type="OrthoDB" id="3232670at2759"/>